<dbReference type="SUPFAM" id="SSF82689">
    <property type="entry name" value="Mechanosensitive channel protein MscS (YggB), C-terminal domain"/>
    <property type="match status" value="1"/>
</dbReference>
<comment type="caution">
    <text evidence="11">The sequence shown here is derived from an EMBL/GenBank/DDBJ whole genome shotgun (WGS) entry which is preliminary data.</text>
</comment>
<dbReference type="PANTHER" id="PTHR30347:SF1">
    <property type="entry name" value="MECHANOSENSITIVE CHANNEL MSCK"/>
    <property type="match status" value="1"/>
</dbReference>
<evidence type="ECO:0000259" key="8">
    <source>
        <dbReference type="Pfam" id="PF00924"/>
    </source>
</evidence>
<keyword evidence="12" id="KW-1185">Reference proteome</keyword>
<sequence length="297" mass="32431">METMVMIETLPQQLELWLNFPLLTIGETVLRSANLLSAVTLLLGSWWLARIVTRATHRAGQVSRLDQSDMYILSRLLRYLIVGLGLLAALAALGVSFSKLALVAGALGVGIGFGLQTIVNNFVCGIIILFEKSLRVGDFIELPNGLLGEVREINIRSTLIRTLDNADILVPNADFVSQQVNNWTLNDSIRRFSIPFSIAYGSDLEKVQQVVVAAAHGVASTIQREPLLPTVLITALADSGVEAILSVWAEGEWVKRPGLVRSNYTVAIYNALRAADITIPFPQLDLHLAAQQHIRSG</sequence>
<organism evidence="11 12">
    <name type="scientific">Gammaproteobacteria bacterium LSUCC0057</name>
    <dbReference type="NCBI Taxonomy" id="2559237"/>
    <lineage>
        <taxon>Bacteria</taxon>
        <taxon>Pseudomonadati</taxon>
        <taxon>Pseudomonadota</taxon>
        <taxon>Gammaproteobacteria</taxon>
        <taxon>Cellvibrionales</taxon>
        <taxon>Porticoccaceae</taxon>
        <taxon>SAR92 clade</taxon>
    </lineage>
</organism>
<evidence type="ECO:0000256" key="2">
    <source>
        <dbReference type="ARBA" id="ARBA00008017"/>
    </source>
</evidence>
<accession>A0A4Y8UHL1</accession>
<evidence type="ECO:0000313" key="11">
    <source>
        <dbReference type="EMBL" id="TFH67651.1"/>
    </source>
</evidence>
<evidence type="ECO:0000256" key="1">
    <source>
        <dbReference type="ARBA" id="ARBA00004651"/>
    </source>
</evidence>
<reference evidence="11 12" key="1">
    <citation type="submission" date="2019-03" db="EMBL/GenBank/DDBJ databases">
        <title>Draft genome of Gammaproteobacteria bacterium LSUCC0057, a member of the SAR92 clade.</title>
        <authorList>
            <person name="Lanclos V.C."/>
            <person name="Doiron C."/>
            <person name="Henson M.W."/>
            <person name="Thrash J.C."/>
        </authorList>
    </citation>
    <scope>NUCLEOTIDE SEQUENCE [LARGE SCALE GENOMIC DNA]</scope>
    <source>
        <strain evidence="11 12">LSUCC0057</strain>
    </source>
</reference>
<dbReference type="InterPro" id="IPR006685">
    <property type="entry name" value="MscS_channel_2nd"/>
</dbReference>
<protein>
    <submittedName>
        <fullName evidence="11">Mechanosensitive ion channel</fullName>
    </submittedName>
</protein>
<keyword evidence="6 7" id="KW-0472">Membrane</keyword>
<dbReference type="SUPFAM" id="SSF82861">
    <property type="entry name" value="Mechanosensitive channel protein MscS (YggB), transmembrane region"/>
    <property type="match status" value="1"/>
</dbReference>
<feature type="transmembrane region" description="Helical" evidence="7">
    <location>
        <begin position="103"/>
        <end position="130"/>
    </location>
</feature>
<evidence type="ECO:0000256" key="3">
    <source>
        <dbReference type="ARBA" id="ARBA00022475"/>
    </source>
</evidence>
<dbReference type="Gene3D" id="2.30.30.60">
    <property type="match status" value="1"/>
</dbReference>
<evidence type="ECO:0000259" key="9">
    <source>
        <dbReference type="Pfam" id="PF21082"/>
    </source>
</evidence>
<proteinExistence type="inferred from homology"/>
<keyword evidence="5 7" id="KW-1133">Transmembrane helix</keyword>
<dbReference type="GO" id="GO:0005886">
    <property type="term" value="C:plasma membrane"/>
    <property type="evidence" value="ECO:0007669"/>
    <property type="project" value="UniProtKB-SubCell"/>
</dbReference>
<dbReference type="EMBL" id="SPIA01000002">
    <property type="protein sequence ID" value="TFH67651.1"/>
    <property type="molecule type" value="Genomic_DNA"/>
</dbReference>
<dbReference type="PANTHER" id="PTHR30347">
    <property type="entry name" value="POTASSIUM CHANNEL RELATED"/>
    <property type="match status" value="1"/>
</dbReference>
<keyword evidence="3" id="KW-1003">Cell membrane</keyword>
<dbReference type="Proteomes" id="UP000298133">
    <property type="component" value="Unassembled WGS sequence"/>
</dbReference>
<dbReference type="SUPFAM" id="SSF50182">
    <property type="entry name" value="Sm-like ribonucleoproteins"/>
    <property type="match status" value="1"/>
</dbReference>
<dbReference type="AlphaFoldDB" id="A0A4Y8UHL1"/>
<keyword evidence="4 7" id="KW-0812">Transmembrane</keyword>
<feature type="transmembrane region" description="Helical" evidence="7">
    <location>
        <begin position="76"/>
        <end position="97"/>
    </location>
</feature>
<dbReference type="InterPro" id="IPR052702">
    <property type="entry name" value="MscS-like_channel"/>
</dbReference>
<feature type="domain" description="Mechanosensitive ion channel transmembrane helices 2/3" evidence="10">
    <location>
        <begin position="76"/>
        <end position="116"/>
    </location>
</feature>
<comment type="similarity">
    <text evidence="2">Belongs to the MscS (TC 1.A.23) family.</text>
</comment>
<evidence type="ECO:0000256" key="4">
    <source>
        <dbReference type="ARBA" id="ARBA00022692"/>
    </source>
</evidence>
<dbReference type="OrthoDB" id="9799209at2"/>
<feature type="domain" description="Mechanosensitive ion channel MscS C-terminal" evidence="9">
    <location>
        <begin position="194"/>
        <end position="253"/>
    </location>
</feature>
<dbReference type="Pfam" id="PF21088">
    <property type="entry name" value="MS_channel_1st"/>
    <property type="match status" value="1"/>
</dbReference>
<dbReference type="Pfam" id="PF00924">
    <property type="entry name" value="MS_channel_2nd"/>
    <property type="match status" value="1"/>
</dbReference>
<dbReference type="InterPro" id="IPR011014">
    <property type="entry name" value="MscS_channel_TM-2"/>
</dbReference>
<dbReference type="InterPro" id="IPR049278">
    <property type="entry name" value="MS_channel_C"/>
</dbReference>
<dbReference type="Pfam" id="PF21082">
    <property type="entry name" value="MS_channel_3rd"/>
    <property type="match status" value="1"/>
</dbReference>
<dbReference type="GO" id="GO:0008381">
    <property type="term" value="F:mechanosensitive monoatomic ion channel activity"/>
    <property type="evidence" value="ECO:0007669"/>
    <property type="project" value="UniProtKB-ARBA"/>
</dbReference>
<dbReference type="Gene3D" id="1.10.287.1260">
    <property type="match status" value="1"/>
</dbReference>
<feature type="domain" description="Mechanosensitive ion channel MscS" evidence="8">
    <location>
        <begin position="117"/>
        <end position="184"/>
    </location>
</feature>
<dbReference type="InterPro" id="IPR011066">
    <property type="entry name" value="MscS_channel_C_sf"/>
</dbReference>
<dbReference type="Gene3D" id="3.30.70.100">
    <property type="match status" value="1"/>
</dbReference>
<name>A0A4Y8UHL1_9GAMM</name>
<evidence type="ECO:0000259" key="10">
    <source>
        <dbReference type="Pfam" id="PF21088"/>
    </source>
</evidence>
<evidence type="ECO:0000256" key="5">
    <source>
        <dbReference type="ARBA" id="ARBA00022989"/>
    </source>
</evidence>
<evidence type="ECO:0000256" key="7">
    <source>
        <dbReference type="SAM" id="Phobius"/>
    </source>
</evidence>
<dbReference type="InterPro" id="IPR049142">
    <property type="entry name" value="MS_channel_1st"/>
</dbReference>
<dbReference type="InterPro" id="IPR023408">
    <property type="entry name" value="MscS_beta-dom_sf"/>
</dbReference>
<evidence type="ECO:0000256" key="6">
    <source>
        <dbReference type="ARBA" id="ARBA00023136"/>
    </source>
</evidence>
<evidence type="ECO:0000313" key="12">
    <source>
        <dbReference type="Proteomes" id="UP000298133"/>
    </source>
</evidence>
<comment type="subcellular location">
    <subcellularLocation>
        <location evidence="1">Cell membrane</location>
        <topology evidence="1">Multi-pass membrane protein</topology>
    </subcellularLocation>
</comment>
<dbReference type="InterPro" id="IPR010920">
    <property type="entry name" value="LSM_dom_sf"/>
</dbReference>
<gene>
    <name evidence="11" type="ORF">E3W66_05180</name>
</gene>